<evidence type="ECO:0000313" key="3">
    <source>
        <dbReference type="EMBL" id="GAA5170049.1"/>
    </source>
</evidence>
<proteinExistence type="predicted"/>
<protein>
    <submittedName>
        <fullName evidence="3">TonB-dependent receptor</fullName>
    </submittedName>
</protein>
<feature type="compositionally biased region" description="Low complexity" evidence="1">
    <location>
        <begin position="62"/>
        <end position="81"/>
    </location>
</feature>
<gene>
    <name evidence="3" type="ORF">GCM10025770_32440</name>
</gene>
<evidence type="ECO:0000256" key="2">
    <source>
        <dbReference type="SAM" id="SignalP"/>
    </source>
</evidence>
<dbReference type="Gene3D" id="2.40.160.10">
    <property type="entry name" value="Porin"/>
    <property type="match status" value="1"/>
</dbReference>
<feature type="chain" id="PRO_5045667563" evidence="2">
    <location>
        <begin position="24"/>
        <end position="460"/>
    </location>
</feature>
<keyword evidence="4" id="KW-1185">Reference proteome</keyword>
<organism evidence="3 4">
    <name type="scientific">Viridibacterium curvum</name>
    <dbReference type="NCBI Taxonomy" id="1101404"/>
    <lineage>
        <taxon>Bacteria</taxon>
        <taxon>Pseudomonadati</taxon>
        <taxon>Pseudomonadota</taxon>
        <taxon>Betaproteobacteria</taxon>
        <taxon>Rhodocyclales</taxon>
        <taxon>Rhodocyclaceae</taxon>
        <taxon>Viridibacterium</taxon>
    </lineage>
</organism>
<dbReference type="EMBL" id="BAABLD010000015">
    <property type="protein sequence ID" value="GAA5170049.1"/>
    <property type="molecule type" value="Genomic_DNA"/>
</dbReference>
<keyword evidence="3" id="KW-0675">Receptor</keyword>
<comment type="caution">
    <text evidence="3">The sequence shown here is derived from an EMBL/GenBank/DDBJ whole genome shotgun (WGS) entry which is preliminary data.</text>
</comment>
<keyword evidence="2" id="KW-0732">Signal</keyword>
<dbReference type="InterPro" id="IPR023614">
    <property type="entry name" value="Porin_dom_sf"/>
</dbReference>
<feature type="region of interest" description="Disordered" evidence="1">
    <location>
        <begin position="54"/>
        <end position="86"/>
    </location>
</feature>
<evidence type="ECO:0000256" key="1">
    <source>
        <dbReference type="SAM" id="MobiDB-lite"/>
    </source>
</evidence>
<dbReference type="Proteomes" id="UP001500547">
    <property type="component" value="Unassembled WGS sequence"/>
</dbReference>
<feature type="signal peptide" evidence="2">
    <location>
        <begin position="1"/>
        <end position="23"/>
    </location>
</feature>
<name>A0ABP9R0J5_9RHOO</name>
<accession>A0ABP9R0J5</accession>
<dbReference type="SUPFAM" id="SSF56935">
    <property type="entry name" value="Porins"/>
    <property type="match status" value="1"/>
</dbReference>
<evidence type="ECO:0000313" key="4">
    <source>
        <dbReference type="Proteomes" id="UP001500547"/>
    </source>
</evidence>
<dbReference type="RefSeq" id="WP_345534156.1">
    <property type="nucleotide sequence ID" value="NZ_BAABLD010000015.1"/>
</dbReference>
<reference evidence="4" key="1">
    <citation type="journal article" date="2019" name="Int. J. Syst. Evol. Microbiol.">
        <title>The Global Catalogue of Microorganisms (GCM) 10K type strain sequencing project: providing services to taxonomists for standard genome sequencing and annotation.</title>
        <authorList>
            <consortium name="The Broad Institute Genomics Platform"/>
            <consortium name="The Broad Institute Genome Sequencing Center for Infectious Disease"/>
            <person name="Wu L."/>
            <person name="Ma J."/>
        </authorList>
    </citation>
    <scope>NUCLEOTIDE SEQUENCE [LARGE SCALE GENOMIC DNA]</scope>
    <source>
        <strain evidence="4">JCM 18715</strain>
    </source>
</reference>
<sequence>MLNRTVLAATLSALSLVSLPVLADDASDLKKLRAEVDALRKAYESRVGELESRLKQAETKQAATPAATAAATPAAAPASADKAARQSGDTAFNPAVSLILSGTYANLQKDPEGYRIKGFVPGGEIGPGSRGFSLGESELGLSANVDRLFYGQANIALSSENEVGVEEAFIQTTSLPAGLKLKAGRYFSGIGYLNEQHAHTWDFVDAPLAYQAFLGGQFGQDGVQLKWLAPSNTFIELGAEAGRGSNFPGSDRSRNSSGAQSLFGHVGGDIGASHSWRAGLAWLRANPSAREHSDIDLAGSEVTNTFSGSSRLWVADFIWKWAPNGDARRTSFKLQGEYFRRKEVGELVYDKDGTASADRYRSQQSGAYAQAVWQFLPAWRTGYRYDWLDSGKVDYTGNSSNLANPDYKPRKHSVMVDWSPSEFSRVRLQFANDRSRENQPDRQVFLQYQMSLGAHGAHGF</sequence>